<evidence type="ECO:0000256" key="3">
    <source>
        <dbReference type="ARBA" id="ARBA00022490"/>
    </source>
</evidence>
<dbReference type="InterPro" id="IPR007259">
    <property type="entry name" value="GCP"/>
</dbReference>
<keyword evidence="4" id="KW-0493">Microtubule</keyword>
<sequence>MTEGMMFNDSLDPLDLLSRIEQEKNGTETHATSFFGQNTFNLEEERNYVSMIPELYSRPVDVLLESLPDLQNAFQVTRPSSEEDQTNDSLGTESNQEFAPEISPSVWDVILNYKDHDINRTSPYLTEADIATYESVWHNHFHHEFSYGNTGVVVDQELLIQNILNLVIGIPSTLFYYDPTRKIFSPKISNIRIRGCSAKSMSMMMIRFLNLGTHIKRLENAAERCMKSAPIYGLTGVAFGRSLSSFISLVRKSTIAMFEKHEVKDNTRIVGLYHVMDEVSFVVEKIAAFCRCDVADSRSAELSPEQSDQREKEGFYLPFGSGTLSEIYTTAESIDSTRSPFLKSTLLAFLKQSSEPFFQMLNSWLGIFSPTNHDLLPIDAPKGDFRDPYKEFFIVNFEIDASFVKHDGNCFWHDGVQVSDKNLLPAFIDAGLARDVLEAGKSLRLLRDYQPDHPLCHAGTMLNPITSKSGCDINMKWLFIQGDIDEMQDQLQNYFRAVTIAIVAQDERRKSKIARAQQHYQHMLSKKKQEIEFRLLKKKESKKNESMEMINKKNEWRKSIEQYLVEKKQTDFSLLPNNFRRPEVESPLEMKDIEMLVDSPQEVIKSSLASFEEKTQEHQSTAIQDDGLKSNNSVSNMEDIFDIYQNGIESSAFSGSENNDSTIVLLERLLQIQSSISTYAHKEYILPLGAITELVIRRTLLCHCRLINASILSIFFHDLGLRAHLNVLRDFMLMGNGSFVSGLTDALFSDNVDRGESSYSTNYNIGTGVGIRLNSRQTWPPTGVEWKMALNAVKIEAIMSERKLENDNQSPINVLGNVNDLDNMLMFGIRSGDASNSVESLDPNSLEALDFLYLEYKAPYPINVIITPNVLQKYNTLFTFLLRVLRLSIVVRHIYRLSHDRCNPVDNSDELAENIKLMHRFQFEAQQFVFTLHGYMFDIAISATWKHFMKRLNKISEESEFELPREHLWGRTSNSDAASYYDGQSDTRSEEVDDEPEGDAVEGDVKDLESLRAYHEHVLDRMFWQCLLETKQKPLAEFLNRILKVILEFAQQLRLRYRRYNSEQREEYWNEIKTLYIKFRKYTAKLVNCLMEYEEKGGGRLGLGIKRCNIGPKTHKTSGKSYHDKIDNQSGVRGFLQELLVRLDFNGHYARVYADE</sequence>
<feature type="compositionally biased region" description="Polar residues" evidence="6">
    <location>
        <begin position="87"/>
        <end position="97"/>
    </location>
</feature>
<dbReference type="GO" id="GO:0000930">
    <property type="term" value="C:gamma-tubulin complex"/>
    <property type="evidence" value="ECO:0007669"/>
    <property type="project" value="UniProtKB-ARBA"/>
</dbReference>
<gene>
    <name evidence="9" type="ORF">AMORRO_LOCUS4178</name>
</gene>
<organism evidence="9 10">
    <name type="scientific">Acaulospora morrowiae</name>
    <dbReference type="NCBI Taxonomy" id="94023"/>
    <lineage>
        <taxon>Eukaryota</taxon>
        <taxon>Fungi</taxon>
        <taxon>Fungi incertae sedis</taxon>
        <taxon>Mucoromycota</taxon>
        <taxon>Glomeromycotina</taxon>
        <taxon>Glomeromycetes</taxon>
        <taxon>Diversisporales</taxon>
        <taxon>Acaulosporaceae</taxon>
        <taxon>Acaulospora</taxon>
    </lineage>
</organism>
<dbReference type="InterPro" id="IPR040457">
    <property type="entry name" value="GCP_C"/>
</dbReference>
<feature type="compositionally biased region" description="Acidic residues" evidence="6">
    <location>
        <begin position="991"/>
        <end position="1000"/>
    </location>
</feature>
<comment type="similarity">
    <text evidence="2">Belongs to the TUBGCP family.</text>
</comment>
<dbReference type="InterPro" id="IPR041470">
    <property type="entry name" value="GCP_N"/>
</dbReference>
<dbReference type="EMBL" id="CAJVPV010002197">
    <property type="protein sequence ID" value="CAG8520510.1"/>
    <property type="molecule type" value="Genomic_DNA"/>
</dbReference>
<evidence type="ECO:0000256" key="4">
    <source>
        <dbReference type="ARBA" id="ARBA00022701"/>
    </source>
</evidence>
<feature type="domain" description="Gamma tubulin complex component protein N-terminal" evidence="8">
    <location>
        <begin position="160"/>
        <end position="537"/>
    </location>
</feature>
<dbReference type="GO" id="GO:0000278">
    <property type="term" value="P:mitotic cell cycle"/>
    <property type="evidence" value="ECO:0007669"/>
    <property type="project" value="TreeGrafter"/>
</dbReference>
<evidence type="ECO:0000313" key="9">
    <source>
        <dbReference type="EMBL" id="CAG8520510.1"/>
    </source>
</evidence>
<accession>A0A9N9A5L6</accession>
<reference evidence="9" key="1">
    <citation type="submission" date="2021-06" db="EMBL/GenBank/DDBJ databases">
        <authorList>
            <person name="Kallberg Y."/>
            <person name="Tangrot J."/>
            <person name="Rosling A."/>
        </authorList>
    </citation>
    <scope>NUCLEOTIDE SEQUENCE</scope>
    <source>
        <strain evidence="9">CL551</strain>
    </source>
</reference>
<dbReference type="Gene3D" id="1.20.120.1900">
    <property type="entry name" value="Gamma-tubulin complex, C-terminal domain"/>
    <property type="match status" value="1"/>
</dbReference>
<evidence type="ECO:0000256" key="5">
    <source>
        <dbReference type="ARBA" id="ARBA00023212"/>
    </source>
</evidence>
<dbReference type="GO" id="GO:0000922">
    <property type="term" value="C:spindle pole"/>
    <property type="evidence" value="ECO:0007669"/>
    <property type="project" value="InterPro"/>
</dbReference>
<feature type="region of interest" description="Disordered" evidence="6">
    <location>
        <begin position="974"/>
        <end position="1000"/>
    </location>
</feature>
<keyword evidence="5" id="KW-0206">Cytoskeleton</keyword>
<feature type="domain" description="Gamma tubulin complex component C-terminal" evidence="7">
    <location>
        <begin position="721"/>
        <end position="1149"/>
    </location>
</feature>
<evidence type="ECO:0000256" key="1">
    <source>
        <dbReference type="ARBA" id="ARBA00004245"/>
    </source>
</evidence>
<evidence type="ECO:0000259" key="7">
    <source>
        <dbReference type="Pfam" id="PF04130"/>
    </source>
</evidence>
<keyword evidence="10" id="KW-1185">Reference proteome</keyword>
<evidence type="ECO:0000256" key="6">
    <source>
        <dbReference type="SAM" id="MobiDB-lite"/>
    </source>
</evidence>
<dbReference type="PANTHER" id="PTHR19302:SF70">
    <property type="entry name" value="GAMMA-TUBULIN COMPLEX COMPONENT 6"/>
    <property type="match status" value="1"/>
</dbReference>
<dbReference type="Pfam" id="PF04130">
    <property type="entry name" value="GCP_C_terminal"/>
    <property type="match status" value="1"/>
</dbReference>
<name>A0A9N9A5L6_9GLOM</name>
<dbReference type="GO" id="GO:0005874">
    <property type="term" value="C:microtubule"/>
    <property type="evidence" value="ECO:0007669"/>
    <property type="project" value="UniProtKB-KW"/>
</dbReference>
<dbReference type="InterPro" id="IPR042241">
    <property type="entry name" value="GCP_C_sf"/>
</dbReference>
<evidence type="ECO:0000259" key="8">
    <source>
        <dbReference type="Pfam" id="PF17681"/>
    </source>
</evidence>
<dbReference type="Proteomes" id="UP000789342">
    <property type="component" value="Unassembled WGS sequence"/>
</dbReference>
<dbReference type="PANTHER" id="PTHR19302">
    <property type="entry name" value="GAMMA TUBULIN COMPLEX PROTEIN"/>
    <property type="match status" value="1"/>
</dbReference>
<evidence type="ECO:0000256" key="2">
    <source>
        <dbReference type="ARBA" id="ARBA00010337"/>
    </source>
</evidence>
<comment type="caution">
    <text evidence="9">The sequence shown here is derived from an EMBL/GenBank/DDBJ whole genome shotgun (WGS) entry which is preliminary data.</text>
</comment>
<dbReference type="GO" id="GO:0005816">
    <property type="term" value="C:spindle pole body"/>
    <property type="evidence" value="ECO:0007669"/>
    <property type="project" value="UniProtKB-ARBA"/>
</dbReference>
<dbReference type="GO" id="GO:0051011">
    <property type="term" value="F:microtubule minus-end binding"/>
    <property type="evidence" value="ECO:0007669"/>
    <property type="project" value="TreeGrafter"/>
</dbReference>
<dbReference type="GO" id="GO:0007020">
    <property type="term" value="P:microtubule nucleation"/>
    <property type="evidence" value="ECO:0007669"/>
    <property type="project" value="InterPro"/>
</dbReference>
<feature type="compositionally biased region" description="Polar residues" evidence="6">
    <location>
        <begin position="974"/>
        <end position="984"/>
    </location>
</feature>
<dbReference type="OrthoDB" id="775571at2759"/>
<proteinExistence type="inferred from homology"/>
<dbReference type="AlphaFoldDB" id="A0A9N9A5L6"/>
<dbReference type="GO" id="GO:0043015">
    <property type="term" value="F:gamma-tubulin binding"/>
    <property type="evidence" value="ECO:0007669"/>
    <property type="project" value="InterPro"/>
</dbReference>
<dbReference type="GO" id="GO:0051321">
    <property type="term" value="P:meiotic cell cycle"/>
    <property type="evidence" value="ECO:0007669"/>
    <property type="project" value="TreeGrafter"/>
</dbReference>
<dbReference type="Pfam" id="PF17681">
    <property type="entry name" value="GCP_N_terminal"/>
    <property type="match status" value="1"/>
</dbReference>
<evidence type="ECO:0000313" key="10">
    <source>
        <dbReference type="Proteomes" id="UP000789342"/>
    </source>
</evidence>
<comment type="subcellular location">
    <subcellularLocation>
        <location evidence="1">Cytoplasm</location>
        <location evidence="1">Cytoskeleton</location>
    </subcellularLocation>
</comment>
<feature type="non-terminal residue" evidence="9">
    <location>
        <position position="1"/>
    </location>
</feature>
<keyword evidence="3" id="KW-0963">Cytoplasm</keyword>
<dbReference type="GO" id="GO:0051225">
    <property type="term" value="P:spindle assembly"/>
    <property type="evidence" value="ECO:0007669"/>
    <property type="project" value="TreeGrafter"/>
</dbReference>
<feature type="region of interest" description="Disordered" evidence="6">
    <location>
        <begin position="77"/>
        <end position="98"/>
    </location>
</feature>
<dbReference type="GO" id="GO:0031122">
    <property type="term" value="P:cytoplasmic microtubule organization"/>
    <property type="evidence" value="ECO:0007669"/>
    <property type="project" value="TreeGrafter"/>
</dbReference>
<protein>
    <submittedName>
        <fullName evidence="9">12905_t:CDS:1</fullName>
    </submittedName>
</protein>